<dbReference type="Pfam" id="PF14432">
    <property type="entry name" value="DYW_deaminase"/>
    <property type="match status" value="1"/>
</dbReference>
<dbReference type="InterPro" id="IPR046960">
    <property type="entry name" value="PPR_At4g14850-like_plant"/>
</dbReference>
<dbReference type="Pfam" id="PF13041">
    <property type="entry name" value="PPR_2"/>
    <property type="match status" value="1"/>
</dbReference>
<dbReference type="Pfam" id="PF20431">
    <property type="entry name" value="E_motif"/>
    <property type="match status" value="1"/>
</dbReference>
<evidence type="ECO:0000313" key="6">
    <source>
        <dbReference type="Proteomes" id="UP000593577"/>
    </source>
</evidence>
<gene>
    <name evidence="5" type="ORF">Goari_000942</name>
</gene>
<dbReference type="NCBIfam" id="TIGR00756">
    <property type="entry name" value="PPR"/>
    <property type="match status" value="2"/>
</dbReference>
<dbReference type="AlphaFoldDB" id="A0A7J8YI75"/>
<accession>A0A7J8YI75</accession>
<comment type="caution">
    <text evidence="5">The sequence shown here is derived from an EMBL/GenBank/DDBJ whole genome shotgun (WGS) entry which is preliminary data.</text>
</comment>
<comment type="similarity">
    <text evidence="1">Belongs to the PPR family. PCMP-H subfamily.</text>
</comment>
<sequence>MLNFCAWTRLTQKQGVIIFLCGGERTLRKSCGHQPLIYYYQGYTRVGKAWGHELTNNAPSLLNITAMSHIYCQDSHRHKPTHLNYLLNATAQTKCLRHATQIHSQIITNGFISLPFLFNNLLTLYSKCGRPSLSLLLFSTAHQLTRTVVSWTSLISLLSHLPAPFQALSCFNQMRTAGVYPNHFTFSAVLPACGSTSILVHGQQMHCLISKHGYEGYVFVGSALVYMYAKCRDMGLAEKVFVALPERNIVSWNSMIVGCLLNSFHVKALFLFREVRREDLFSPNQVSFSTVLSASANIGALEFGKQVHGVVVKQGLLTLSYVKNSLMDMYFKCGLFDEGALLFNSLGIENRDVIAWNVMSMGCLYNENFEEACNYLWVMKRAGISPDEASYSTALHASAHLAALDQGTLIHNQTIKSGFSTNTCIASSLITMYAKCGSLDDACQVFEEIDNPNVVCWTALIAACQQHGKGNHVIKLFEKMLADGLKPHYITFVCVISACSHTGRVEEGHAYFNSMEKVHGIIPGHEHYACMVDLLGRSGQLDEARKFIAQMPIKPNASVWGALLGACAKYGNLEMGSEVAGRLFELEPDNPGNYILLANMYAHKGKLREADHVRRLMGINRVRKEPGCSWIDVKNKSFVFTVHDKLHARTDEIYEMLKKVKELVTNKGYVPQTQFAVNSAEELKEESLWYHSEKIALAFGLLALPAGAPIRIKKNLRTCGDCHTVMKFASEIWKREIIWANPCHVEDLHKLFFQPCQVQTPIRVRCSVSVSLPCANSYPPANGEAATVWNCVATETSSHGNWQILMEEAKYLD</sequence>
<dbReference type="FunFam" id="1.25.40.10:FF:000366">
    <property type="entry name" value="Pentatricopeptide (PPR) repeat-containing protein"/>
    <property type="match status" value="1"/>
</dbReference>
<dbReference type="FunFam" id="1.25.40.10:FF:000031">
    <property type="entry name" value="Pentatricopeptide repeat-containing protein mitochondrial"/>
    <property type="match status" value="1"/>
</dbReference>
<dbReference type="SUPFAM" id="SSF48452">
    <property type="entry name" value="TPR-like"/>
    <property type="match status" value="1"/>
</dbReference>
<reference evidence="5 6" key="1">
    <citation type="journal article" date="2019" name="Genome Biol. Evol.">
        <title>Insights into the evolution of the New World diploid cottons (Gossypium, subgenus Houzingenia) based on genome sequencing.</title>
        <authorList>
            <person name="Grover C.E."/>
            <person name="Arick M.A. 2nd"/>
            <person name="Thrash A."/>
            <person name="Conover J.L."/>
            <person name="Sanders W.S."/>
            <person name="Peterson D.G."/>
            <person name="Frelichowski J.E."/>
            <person name="Scheffler J.A."/>
            <person name="Scheffler B.E."/>
            <person name="Wendel J.F."/>
        </authorList>
    </citation>
    <scope>NUCLEOTIDE SEQUENCE [LARGE SCALE GENOMIC DNA]</scope>
    <source>
        <strain evidence="5">185</strain>
        <tissue evidence="5">Leaf</tissue>
    </source>
</reference>
<name>A0A7J8YI75_GOSAI</name>
<dbReference type="GO" id="GO:0008270">
    <property type="term" value="F:zinc ion binding"/>
    <property type="evidence" value="ECO:0007669"/>
    <property type="project" value="InterPro"/>
</dbReference>
<dbReference type="Pfam" id="PF01535">
    <property type="entry name" value="PPR"/>
    <property type="match status" value="6"/>
</dbReference>
<dbReference type="PROSITE" id="PS51375">
    <property type="entry name" value="PPR"/>
    <property type="match status" value="3"/>
</dbReference>
<feature type="repeat" description="PPR" evidence="3">
    <location>
        <begin position="352"/>
        <end position="386"/>
    </location>
</feature>
<dbReference type="Proteomes" id="UP000593577">
    <property type="component" value="Unassembled WGS sequence"/>
</dbReference>
<feature type="domain" description="DYW" evidence="4">
    <location>
        <begin position="668"/>
        <end position="740"/>
    </location>
</feature>
<dbReference type="PANTHER" id="PTHR47926:SF418">
    <property type="entry name" value="(WILD MALAYSIAN BANANA) HYPOTHETICAL PROTEIN"/>
    <property type="match status" value="1"/>
</dbReference>
<organism evidence="5 6">
    <name type="scientific">Gossypium aridum</name>
    <name type="common">American cotton</name>
    <name type="synonym">Erioxylum aridum</name>
    <dbReference type="NCBI Taxonomy" id="34290"/>
    <lineage>
        <taxon>Eukaryota</taxon>
        <taxon>Viridiplantae</taxon>
        <taxon>Streptophyta</taxon>
        <taxon>Embryophyta</taxon>
        <taxon>Tracheophyta</taxon>
        <taxon>Spermatophyta</taxon>
        <taxon>Magnoliopsida</taxon>
        <taxon>eudicotyledons</taxon>
        <taxon>Gunneridae</taxon>
        <taxon>Pentapetalae</taxon>
        <taxon>rosids</taxon>
        <taxon>malvids</taxon>
        <taxon>Malvales</taxon>
        <taxon>Malvaceae</taxon>
        <taxon>Malvoideae</taxon>
        <taxon>Gossypium</taxon>
    </lineage>
</organism>
<feature type="repeat" description="PPR" evidence="3">
    <location>
        <begin position="453"/>
        <end position="487"/>
    </location>
</feature>
<dbReference type="Gene3D" id="1.25.40.10">
    <property type="entry name" value="Tetratricopeptide repeat domain"/>
    <property type="match status" value="4"/>
</dbReference>
<dbReference type="GO" id="GO:0003723">
    <property type="term" value="F:RNA binding"/>
    <property type="evidence" value="ECO:0007669"/>
    <property type="project" value="InterPro"/>
</dbReference>
<keyword evidence="6" id="KW-1185">Reference proteome</keyword>
<evidence type="ECO:0000259" key="4">
    <source>
        <dbReference type="Pfam" id="PF14432"/>
    </source>
</evidence>
<protein>
    <recommendedName>
        <fullName evidence="4">DYW domain-containing protein</fullName>
    </recommendedName>
</protein>
<evidence type="ECO:0000256" key="3">
    <source>
        <dbReference type="PROSITE-ProRule" id="PRU00708"/>
    </source>
</evidence>
<dbReference type="InterPro" id="IPR046848">
    <property type="entry name" value="E_motif"/>
</dbReference>
<dbReference type="InterPro" id="IPR011990">
    <property type="entry name" value="TPR-like_helical_dom_sf"/>
</dbReference>
<dbReference type="PANTHER" id="PTHR47926">
    <property type="entry name" value="PENTATRICOPEPTIDE REPEAT-CONTAINING PROTEIN"/>
    <property type="match status" value="1"/>
</dbReference>
<proteinExistence type="inferred from homology"/>
<feature type="repeat" description="PPR" evidence="3">
    <location>
        <begin position="147"/>
        <end position="181"/>
    </location>
</feature>
<keyword evidence="2" id="KW-0677">Repeat</keyword>
<dbReference type="GO" id="GO:0009451">
    <property type="term" value="P:RNA modification"/>
    <property type="evidence" value="ECO:0007669"/>
    <property type="project" value="InterPro"/>
</dbReference>
<evidence type="ECO:0000256" key="1">
    <source>
        <dbReference type="ARBA" id="ARBA00006643"/>
    </source>
</evidence>
<evidence type="ECO:0000313" key="5">
    <source>
        <dbReference type="EMBL" id="MBA0699293.1"/>
    </source>
</evidence>
<dbReference type="FunFam" id="1.25.40.10:FF:000344">
    <property type="entry name" value="Pentatricopeptide repeat-containing protein"/>
    <property type="match status" value="1"/>
</dbReference>
<dbReference type="InterPro" id="IPR002885">
    <property type="entry name" value="PPR_rpt"/>
</dbReference>
<dbReference type="InterPro" id="IPR032867">
    <property type="entry name" value="DYW_dom"/>
</dbReference>
<dbReference type="EMBL" id="JABFAA010000013">
    <property type="protein sequence ID" value="MBA0699293.1"/>
    <property type="molecule type" value="Genomic_DNA"/>
</dbReference>
<evidence type="ECO:0000256" key="2">
    <source>
        <dbReference type="ARBA" id="ARBA00022737"/>
    </source>
</evidence>